<feature type="compositionally biased region" description="Polar residues" evidence="1">
    <location>
        <begin position="1883"/>
        <end position="1893"/>
    </location>
</feature>
<feature type="compositionally biased region" description="Basic residues" evidence="1">
    <location>
        <begin position="996"/>
        <end position="1006"/>
    </location>
</feature>
<feature type="compositionally biased region" description="Basic and acidic residues" evidence="1">
    <location>
        <begin position="1171"/>
        <end position="1189"/>
    </location>
</feature>
<feature type="compositionally biased region" description="Basic and acidic residues" evidence="1">
    <location>
        <begin position="1058"/>
        <end position="1068"/>
    </location>
</feature>
<feature type="compositionally biased region" description="Polar residues" evidence="1">
    <location>
        <begin position="1781"/>
        <end position="1793"/>
    </location>
</feature>
<feature type="region of interest" description="Disordered" evidence="1">
    <location>
        <begin position="1677"/>
        <end position="1793"/>
    </location>
</feature>
<feature type="region of interest" description="Disordered" evidence="1">
    <location>
        <begin position="1083"/>
        <end position="1102"/>
    </location>
</feature>
<feature type="compositionally biased region" description="Polar residues" evidence="1">
    <location>
        <begin position="1634"/>
        <end position="1658"/>
    </location>
</feature>
<feature type="region of interest" description="Disordered" evidence="1">
    <location>
        <begin position="1046"/>
        <end position="1068"/>
    </location>
</feature>
<feature type="compositionally biased region" description="Basic and acidic residues" evidence="1">
    <location>
        <begin position="915"/>
        <end position="937"/>
    </location>
</feature>
<feature type="compositionally biased region" description="Basic and acidic residues" evidence="1">
    <location>
        <begin position="502"/>
        <end position="511"/>
    </location>
</feature>
<reference evidence="2" key="1">
    <citation type="submission" date="2020-06" db="EMBL/GenBank/DDBJ databases">
        <authorList>
            <consortium name="Plant Systems Biology data submission"/>
        </authorList>
    </citation>
    <scope>NUCLEOTIDE SEQUENCE</scope>
    <source>
        <strain evidence="2">D6</strain>
    </source>
</reference>
<feature type="compositionally biased region" description="Polar residues" evidence="1">
    <location>
        <begin position="1689"/>
        <end position="1698"/>
    </location>
</feature>
<feature type="compositionally biased region" description="Polar residues" evidence="1">
    <location>
        <begin position="1608"/>
        <end position="1618"/>
    </location>
</feature>
<feature type="compositionally biased region" description="Basic residues" evidence="1">
    <location>
        <begin position="1119"/>
        <end position="1132"/>
    </location>
</feature>
<sequence length="2290" mass="253497">MVAESMRASRRPTRIPRYHHRHNTNNKHQHEESERTTANHDSSKVPSFFRANPPPRGLRAHQGSQGSSKQRRAKKEEKRQSLLEAKTFKYPPFMIETVTTNSNSNDSSQEQQKKRDKRLQEALLQSPKLWPPETKKESLQTKRRRFESLMADMLAKQRDNMTDPIKKQQTIENKNYNNNKHNRVPTEQVVFRDHKSSPKVAVQPRRVASDDQRFPPSRIIAKLKRTESHPPAHHNHNHDNETIKTDESPFRRLMDAPMDGQPTEGVLSPYSNLQFNLLGLLGSEIPVELQHSPIGKRPRGSLHDSAVERLQSLRQKAKFGLERLDYNSSRRTDARTVTFSDQGGTEKQDAEEKEEEEEEEEPSYSIDLTQTDSDDESAMLDLGQGQAVGRSAARGAQNNMAGQRWEQTVHQIATKITNNSSGMQEGNIRESAQNYILGSSSFLIEEAKKQKRKDQMGREPSERIRMTPTPFGRKIDITEQHREPSERMRISPTDLKMASHNRQLEPSERIRSPSYLESEDEERVKQPQQSANEKSRSATLKRQQRTLTQRAIREQTSSSSISTTDHESAKHHNAKEEPSQRMLSAVFNREQRQLSAGKPKEPREPSVASPATVHSQRNFLSQASQTASIRKPPLRSSEPPGSSPTPQDASLAPTFASPISDLASVRISVNHVNLIKNISVPATQASSTQGTSIAEKNSILADDDANSIMVIHTSSWTDSKDDQVPDVILSVGDDGEVEVRKDTVRRSGVSREGKKPQEKGHGSYSGRNSKNSTESKTSARPILSRKDPDGSAGGRSSRRGGIPSNPFNRTGRQEVSGTYDSRNSNSSHTPRSRQEVSGIYDSRNGNSSRTPRSRQEVGTNDSRNSNSSHKPSSENPRGQDPSIGTSVSDLARIRARIAKTRTEGIEGASRAPDPSVHDPSVHEARAIRDPQGRDPRGPDPPQANSPLPTRLASPPPTRLASPPPTRLASPPPTRLASPQPNPPPPTRLLAFPAKVSSRHQHFRPKQARTIMTTKDAPEQQYSFEIREIKESEDSPTVICLVESEIRDEVSGNESSSGRSRDQGGKKFIETIRKSVDTRLSRIKAKIEERNPSPNRSKKKVSTFVEDMKQGKNLRESLHQLRKSAKQRRREKIRSREKDVHEDEEIIFIDATEASPQASLEEQKISMQQENFPRREEGRRRDESPKKEPDGQTGERLVASHKQHKQLLRPAALSPITLDGILADEQSAESSYTSARSDLMTAPSVFANVVGTEIQCCDDGSELTASYEGWSSKKPSTPRTKGDADRKKGPPVTEAMPSPCTRRRNSLSAHEEGYTSNGPQKSGTGENLREDAEKGLVPPKAKTNKSGTEVADAAGRESTQTNEKDQYIGLPKQISTLLQSVGNHLVPSVPNGFLGMSKASFSPSKPTRPSLKDHDFADDVMAITESMAQQLGSTFITSERVAERQLQSMEIEAKVDEEAKMETGEEARQPSSEEQKAEVKKDTDQEDDRGGKEDVNFRDLKQQFSDLSEAVGTKFSQALVPDKGLWQSYCMPQTACLPKSEPKESKMPKMDIVSSSPIIAGFLKRRDRSLQKPDLQQKPDGKPKEKHGSVPPLSPSSHHFSESSINRSQIMSELTTTSDGQRRFHGKMFSPGNAAESTSDEPQVLSHKSTAAASDVSSEMQRKKALFGRLVSPLTLPTEIQQAPGKATPVNLNKGSPSNGMEVAKKERKKSKAKEPKHQQGKPTPQFPPLLVRRSMLDETSSNCATSETEGRPSYEDSDSSAFSKSGVSSISTRHPIPLSDGISSLGDSTQTETGTSFMTSFFMKDTIMHKMSSVSESDTGDSFEPTPTYPSQSYEPSSSSPPPSEEHRKLDPPCGGRVNPPGSKLERNGHLNPHAARLVATPSPLTQHMSQSEAGPYDSEQHYSDMSYSVDSPGDCSSSSYYFNEKVQGPRPSAPVPTAREQREPTENESTHGNPLKKLLSRPRVPRRIPREISTSSSAEDDSRYRRPRTPEPVVSARQHNGYPGYPSYPTSDHLFPAEPIPRRPDASERQIGRHQDEFLDEELTRLQSCFDAACGADPPGMLDDNRTSLEPALRSVSRFNNGGISRANFSSNGGTSMGNIDNLVLESLGIPNKMDQLRMSLTFSPGNSFAPTLTPHRSPSPSLAANRAAATLLQKYQALEDEARKKGRKSRPVEDDNNTMISSVSERSASTVTYSTLDDAGASNFEEDKELGRSLNNANTMETDRAYARGSRNRPTTPQTLRAFRSKSWKLDDDDTGNSIMASDSGVAPSAKDSKSGKESSSPSSFTYG</sequence>
<feature type="compositionally biased region" description="Basic and acidic residues" evidence="1">
    <location>
        <begin position="28"/>
        <end position="43"/>
    </location>
</feature>
<evidence type="ECO:0000313" key="2">
    <source>
        <dbReference type="EMBL" id="CAB9500351.1"/>
    </source>
</evidence>
<feature type="compositionally biased region" description="Low complexity" evidence="1">
    <location>
        <begin position="97"/>
        <end position="108"/>
    </location>
</feature>
<feature type="region of interest" description="Disordered" evidence="1">
    <location>
        <begin position="1107"/>
        <end position="1205"/>
    </location>
</feature>
<evidence type="ECO:0000256" key="1">
    <source>
        <dbReference type="SAM" id="MobiDB-lite"/>
    </source>
</evidence>
<feature type="region of interest" description="Disordered" evidence="1">
    <location>
        <begin position="2162"/>
        <end position="2290"/>
    </location>
</feature>
<name>A0A9N8H4C9_9STRA</name>
<feature type="compositionally biased region" description="Basic residues" evidence="1">
    <location>
        <begin position="8"/>
        <end position="27"/>
    </location>
</feature>
<feature type="compositionally biased region" description="Basic and acidic residues" evidence="1">
    <location>
        <begin position="1940"/>
        <end position="1950"/>
    </location>
</feature>
<feature type="compositionally biased region" description="Acidic residues" evidence="1">
    <location>
        <begin position="351"/>
        <end position="362"/>
    </location>
</feature>
<feature type="region of interest" description="Disordered" evidence="1">
    <location>
        <begin position="332"/>
        <end position="371"/>
    </location>
</feature>
<feature type="compositionally biased region" description="Low complexity" evidence="1">
    <location>
        <begin position="1907"/>
        <end position="1922"/>
    </location>
</feature>
<feature type="compositionally biased region" description="Low complexity" evidence="1">
    <location>
        <begin position="862"/>
        <end position="875"/>
    </location>
</feature>
<feature type="compositionally biased region" description="Polar residues" evidence="1">
    <location>
        <begin position="1313"/>
        <end position="1324"/>
    </location>
</feature>
<feature type="compositionally biased region" description="Polar residues" evidence="1">
    <location>
        <begin position="1759"/>
        <end position="1772"/>
    </location>
</feature>
<feature type="compositionally biased region" description="Polar residues" evidence="1">
    <location>
        <begin position="1737"/>
        <end position="1747"/>
    </location>
</feature>
<gene>
    <name evidence="2" type="ORF">SEMRO_82_G043760.1</name>
</gene>
<feature type="region of interest" description="Disordered" evidence="1">
    <location>
        <begin position="1451"/>
        <end position="1499"/>
    </location>
</feature>
<feature type="compositionally biased region" description="Polar residues" evidence="1">
    <location>
        <begin position="805"/>
        <end position="829"/>
    </location>
</feature>
<evidence type="ECO:0000313" key="3">
    <source>
        <dbReference type="Proteomes" id="UP001153069"/>
    </source>
</evidence>
<feature type="compositionally biased region" description="Basic and acidic residues" evidence="1">
    <location>
        <begin position="564"/>
        <end position="579"/>
    </location>
</feature>
<feature type="region of interest" description="Disordered" evidence="1">
    <location>
        <begin position="739"/>
        <end position="1018"/>
    </location>
</feature>
<feature type="compositionally biased region" description="Pro residues" evidence="1">
    <location>
        <begin position="953"/>
        <end position="986"/>
    </location>
</feature>
<organism evidence="2 3">
    <name type="scientific">Seminavis robusta</name>
    <dbReference type="NCBI Taxonomy" id="568900"/>
    <lineage>
        <taxon>Eukaryota</taxon>
        <taxon>Sar</taxon>
        <taxon>Stramenopiles</taxon>
        <taxon>Ochrophyta</taxon>
        <taxon>Bacillariophyta</taxon>
        <taxon>Bacillariophyceae</taxon>
        <taxon>Bacillariophycidae</taxon>
        <taxon>Naviculales</taxon>
        <taxon>Naviculaceae</taxon>
        <taxon>Seminavis</taxon>
    </lineage>
</organism>
<feature type="compositionally biased region" description="Basic and acidic residues" evidence="1">
    <location>
        <begin position="1567"/>
        <end position="1587"/>
    </location>
</feature>
<feature type="compositionally biased region" description="Low complexity" evidence="1">
    <location>
        <begin position="1588"/>
        <end position="1607"/>
    </location>
</feature>
<feature type="region of interest" description="Disordered" evidence="1">
    <location>
        <begin position="1812"/>
        <end position="2015"/>
    </location>
</feature>
<feature type="compositionally biased region" description="Polar residues" evidence="1">
    <location>
        <begin position="612"/>
        <end position="628"/>
    </location>
</feature>
<feature type="compositionally biased region" description="Low complexity" evidence="1">
    <location>
        <begin position="1825"/>
        <end position="1838"/>
    </location>
</feature>
<dbReference type="EMBL" id="CAICTM010000081">
    <property type="protein sequence ID" value="CAB9500351.1"/>
    <property type="molecule type" value="Genomic_DNA"/>
</dbReference>
<feature type="region of interest" description="Disordered" evidence="1">
    <location>
        <begin position="1556"/>
        <end position="1661"/>
    </location>
</feature>
<feature type="compositionally biased region" description="Basic residues" evidence="1">
    <location>
        <begin position="1959"/>
        <end position="1968"/>
    </location>
</feature>
<feature type="region of interest" description="Disordered" evidence="1">
    <location>
        <begin position="192"/>
        <end position="212"/>
    </location>
</feature>
<protein>
    <submittedName>
        <fullName evidence="2">Uncharacterized protein</fullName>
    </submittedName>
</protein>
<feature type="compositionally biased region" description="Basic and acidic residues" evidence="1">
    <location>
        <begin position="473"/>
        <end position="489"/>
    </location>
</feature>
<feature type="compositionally biased region" description="Low complexity" evidence="1">
    <location>
        <begin position="2280"/>
        <end position="2290"/>
    </location>
</feature>
<feature type="compositionally biased region" description="Basic and acidic residues" evidence="1">
    <location>
        <begin position="1107"/>
        <end position="1118"/>
    </location>
</feature>
<feature type="compositionally biased region" description="Polar residues" evidence="1">
    <location>
        <begin position="526"/>
        <end position="549"/>
    </location>
</feature>
<feature type="region of interest" description="Disordered" evidence="1">
    <location>
        <begin position="1263"/>
        <end position="1366"/>
    </location>
</feature>
<dbReference type="Proteomes" id="UP001153069">
    <property type="component" value="Unassembled WGS sequence"/>
</dbReference>
<accession>A0A9N8H4C9</accession>
<keyword evidence="3" id="KW-1185">Reference proteome</keyword>
<feature type="region of interest" description="Disordered" evidence="1">
    <location>
        <begin position="446"/>
        <end position="653"/>
    </location>
</feature>
<feature type="compositionally biased region" description="Polar residues" evidence="1">
    <location>
        <begin position="1153"/>
        <end position="1170"/>
    </location>
</feature>
<feature type="compositionally biased region" description="Basic and acidic residues" evidence="1">
    <location>
        <begin position="446"/>
        <end position="465"/>
    </location>
</feature>
<feature type="compositionally biased region" description="Polar residues" evidence="1">
    <location>
        <begin position="765"/>
        <end position="778"/>
    </location>
</feature>
<comment type="caution">
    <text evidence="2">The sequence shown here is derived from an EMBL/GenBank/DDBJ whole genome shotgun (WGS) entry which is preliminary data.</text>
</comment>
<feature type="region of interest" description="Disordered" evidence="1">
    <location>
        <begin position="1"/>
        <end position="140"/>
    </location>
</feature>
<proteinExistence type="predicted"/>
<feature type="compositionally biased region" description="Polar residues" evidence="1">
    <location>
        <begin position="2179"/>
        <end position="2197"/>
    </location>
</feature>
<feature type="compositionally biased region" description="Polar residues" evidence="1">
    <location>
        <begin position="843"/>
        <end position="861"/>
    </location>
</feature>
<feature type="compositionally biased region" description="Basic and acidic residues" evidence="1">
    <location>
        <begin position="739"/>
        <end position="761"/>
    </location>
</feature>